<sequence>MTLPQLPPGRPVEVRAVDGVRLHAEVFGPEDGYPIVLAHGITCAIGVWAHQIADLAADYRVIAYDHRGHGRSETPRGRHRYSLNHLAADLDAVLDATLRPGERAVVAGHSMGGIAITSWSQRYPGRVAARADAVALINTTTGDLVRDVKLLRVPAPLASTRIRAAGTAIRTFGGTRMPRIIERPNKRFVARLAVGRDADPYVAELIYQLFTDTPAAGRGGWARTLVNGLGPQHISLQNLSVPTLVIGSTKDRLLPINAARRIAADAPNLRAFVEMPGGHCAILECPSQVNAQLRALAESVAAPQEVNR</sequence>
<name>A0A0N7H8D0_MYCFO</name>
<reference evidence="4 6" key="2">
    <citation type="submission" date="2018-06" db="EMBL/GenBank/DDBJ databases">
        <authorList>
            <consortium name="Pathogen Informatics"/>
            <person name="Doyle S."/>
        </authorList>
    </citation>
    <scope>NUCLEOTIDE SEQUENCE [LARGE SCALE GENOMIC DNA]</scope>
    <source>
        <strain evidence="4 6">NCTC1542</strain>
    </source>
</reference>
<dbReference type="GO" id="GO:0016691">
    <property type="term" value="F:chloride peroxidase activity"/>
    <property type="evidence" value="ECO:0007669"/>
    <property type="project" value="UniProtKB-EC"/>
</dbReference>
<evidence type="ECO:0000313" key="6">
    <source>
        <dbReference type="Proteomes" id="UP000255389"/>
    </source>
</evidence>
<protein>
    <submittedName>
        <fullName evidence="3">Alpha/beta hydrolase</fullName>
    </submittedName>
    <submittedName>
        <fullName evidence="2">Non-heme haloperoxidase Hpx</fullName>
        <ecNumber evidence="4">1.11.1.10</ecNumber>
    </submittedName>
</protein>
<dbReference type="Proteomes" id="UP000255389">
    <property type="component" value="Unassembled WGS sequence"/>
</dbReference>
<dbReference type="SUPFAM" id="SSF53474">
    <property type="entry name" value="alpha/beta-Hydrolases"/>
    <property type="match status" value="1"/>
</dbReference>
<dbReference type="InterPro" id="IPR029058">
    <property type="entry name" value="AB_hydrolase_fold"/>
</dbReference>
<keyword evidence="3" id="KW-0378">Hydrolase</keyword>
<evidence type="ECO:0000259" key="1">
    <source>
        <dbReference type="Pfam" id="PF00561"/>
    </source>
</evidence>
<dbReference type="InterPro" id="IPR000073">
    <property type="entry name" value="AB_hydrolase_1"/>
</dbReference>
<evidence type="ECO:0000313" key="5">
    <source>
        <dbReference type="Proteomes" id="UP000057134"/>
    </source>
</evidence>
<dbReference type="KEGG" id="mft:XA26_20330"/>
<keyword evidence="4" id="KW-0560">Oxidoreductase</keyword>
<dbReference type="PANTHER" id="PTHR43433:SF1">
    <property type="entry name" value="BLL5160 PROTEIN"/>
    <property type="match status" value="1"/>
</dbReference>
<gene>
    <name evidence="4" type="primary">cpo_2</name>
    <name evidence="4" type="ORF">NCTC1542_00501</name>
    <name evidence="3" type="ORF">R4485_04985</name>
    <name evidence="2" type="ORF">XA26_20330</name>
</gene>
<dbReference type="RefSeq" id="WP_038563772.1">
    <property type="nucleotide sequence ID" value="NZ_CP011269.1"/>
</dbReference>
<feature type="domain" description="AB hydrolase-1" evidence="1">
    <location>
        <begin position="33"/>
        <end position="284"/>
    </location>
</feature>
<dbReference type="STRING" id="1766.XA26_20330"/>
<dbReference type="PANTHER" id="PTHR43433">
    <property type="entry name" value="HYDROLASE, ALPHA/BETA FOLD FAMILY PROTEIN"/>
    <property type="match status" value="1"/>
</dbReference>
<dbReference type="Proteomes" id="UP000057134">
    <property type="component" value="Chromosome"/>
</dbReference>
<dbReference type="EC" id="1.11.1.10" evidence="4"/>
<dbReference type="EMBL" id="CP011269">
    <property type="protein sequence ID" value="ALI25879.1"/>
    <property type="molecule type" value="Genomic_DNA"/>
</dbReference>
<dbReference type="EMBL" id="JAWLVV010000003">
    <property type="protein sequence ID" value="MDV7289509.1"/>
    <property type="molecule type" value="Genomic_DNA"/>
</dbReference>
<evidence type="ECO:0000313" key="3">
    <source>
        <dbReference type="EMBL" id="MDV7289509.1"/>
    </source>
</evidence>
<dbReference type="Proteomes" id="UP001186041">
    <property type="component" value="Unassembled WGS sequence"/>
</dbReference>
<keyword evidence="5" id="KW-1185">Reference proteome</keyword>
<reference evidence="2 5" key="1">
    <citation type="journal article" date="2015" name="MBio">
        <title>Enzymatic Degradation of Phenazines Can Generate Energy and Protect Sensitive Organisms from Toxicity.</title>
        <authorList>
            <person name="Costa K.C."/>
            <person name="Bergkessel M."/>
            <person name="Saunders S."/>
            <person name="Korlach J."/>
            <person name="Newman D.K."/>
        </authorList>
    </citation>
    <scope>NUCLEOTIDE SEQUENCE [LARGE SCALE GENOMIC DNA]</scope>
    <source>
        <strain evidence="2 5">CT6</strain>
    </source>
</reference>
<organism evidence="2 5">
    <name type="scientific">Mycolicibacterium fortuitum</name>
    <name type="common">Mycobacterium fortuitum</name>
    <dbReference type="NCBI Taxonomy" id="1766"/>
    <lineage>
        <taxon>Bacteria</taxon>
        <taxon>Bacillati</taxon>
        <taxon>Actinomycetota</taxon>
        <taxon>Actinomycetes</taxon>
        <taxon>Mycobacteriales</taxon>
        <taxon>Mycobacteriaceae</taxon>
        <taxon>Mycolicibacterium</taxon>
    </lineage>
</organism>
<dbReference type="GO" id="GO:0016787">
    <property type="term" value="F:hydrolase activity"/>
    <property type="evidence" value="ECO:0007669"/>
    <property type="project" value="UniProtKB-KW"/>
</dbReference>
<dbReference type="AlphaFoldDB" id="A0A0N7H8D0"/>
<dbReference type="EMBL" id="UGQY01000001">
    <property type="protein sequence ID" value="STZ72962.1"/>
    <property type="molecule type" value="Genomic_DNA"/>
</dbReference>
<dbReference type="OrthoDB" id="5422338at2"/>
<dbReference type="Pfam" id="PF00561">
    <property type="entry name" value="Abhydrolase_1"/>
    <property type="match status" value="1"/>
</dbReference>
<keyword evidence="2" id="KW-0575">Peroxidase</keyword>
<dbReference type="PATRIC" id="fig|1766.6.peg.2022"/>
<dbReference type="Gene3D" id="3.40.50.1820">
    <property type="entry name" value="alpha/beta hydrolase"/>
    <property type="match status" value="1"/>
</dbReference>
<evidence type="ECO:0000313" key="2">
    <source>
        <dbReference type="EMBL" id="ALI25879.1"/>
    </source>
</evidence>
<evidence type="ECO:0000313" key="4">
    <source>
        <dbReference type="EMBL" id="STZ72962.1"/>
    </source>
</evidence>
<reference evidence="3" key="3">
    <citation type="submission" date="2023-10" db="EMBL/GenBank/DDBJ databases">
        <title>Mycolicibacterium fortuitum clinical isolates causing pulmonary infections in humans.</title>
        <authorList>
            <person name="Mejia-Ponce P.M."/>
            <person name="Zenteno-Cuevas R."/>
            <person name="Licona-Cassani C."/>
        </authorList>
    </citation>
    <scope>NUCLEOTIDE SEQUENCE</scope>
    <source>
        <strain evidence="3">M8</strain>
    </source>
</reference>
<dbReference type="GeneID" id="93412459"/>
<accession>A0A0N7H8D0</accession>
<proteinExistence type="predicted"/>
<dbReference type="InterPro" id="IPR050471">
    <property type="entry name" value="AB_hydrolase"/>
</dbReference>